<feature type="coiled-coil region" evidence="9">
    <location>
        <begin position="1365"/>
        <end position="1396"/>
    </location>
</feature>
<dbReference type="InterPro" id="IPR003423">
    <property type="entry name" value="OMP_efflux"/>
</dbReference>
<dbReference type="InterPro" id="IPR004763">
    <property type="entry name" value="CusA-like"/>
</dbReference>
<evidence type="ECO:0000256" key="2">
    <source>
        <dbReference type="ARBA" id="ARBA00007613"/>
    </source>
</evidence>
<keyword evidence="4" id="KW-0813">Transport</keyword>
<evidence type="ECO:0000313" key="12">
    <source>
        <dbReference type="Proteomes" id="UP000634043"/>
    </source>
</evidence>
<feature type="transmembrane region" description="Helical" evidence="10">
    <location>
        <begin position="489"/>
        <end position="512"/>
    </location>
</feature>
<dbReference type="Gene3D" id="3.30.70.1320">
    <property type="entry name" value="Multidrug efflux transporter AcrB pore domain like"/>
    <property type="match status" value="1"/>
</dbReference>
<dbReference type="Pfam" id="PF02321">
    <property type="entry name" value="OEP"/>
    <property type="match status" value="1"/>
</dbReference>
<feature type="transmembrane region" description="Helical" evidence="10">
    <location>
        <begin position="456"/>
        <end position="477"/>
    </location>
</feature>
<evidence type="ECO:0000313" key="11">
    <source>
        <dbReference type="EMBL" id="GGG18755.1"/>
    </source>
</evidence>
<evidence type="ECO:0000256" key="5">
    <source>
        <dbReference type="ARBA" id="ARBA00022475"/>
    </source>
</evidence>
<comment type="subcellular location">
    <subcellularLocation>
        <location evidence="1">Cell membrane</location>
        <topology evidence="1">Multi-pass membrane protein</topology>
    </subcellularLocation>
</comment>
<feature type="transmembrane region" description="Helical" evidence="10">
    <location>
        <begin position="909"/>
        <end position="928"/>
    </location>
</feature>
<evidence type="ECO:0000256" key="1">
    <source>
        <dbReference type="ARBA" id="ARBA00004651"/>
    </source>
</evidence>
<feature type="transmembrane region" description="Helical" evidence="10">
    <location>
        <begin position="1014"/>
        <end position="1040"/>
    </location>
</feature>
<reference evidence="12" key="1">
    <citation type="journal article" date="2019" name="Int. J. Syst. Evol. Microbiol.">
        <title>The Global Catalogue of Microorganisms (GCM) 10K type strain sequencing project: providing services to taxonomists for standard genome sequencing and annotation.</title>
        <authorList>
            <consortium name="The Broad Institute Genomics Platform"/>
            <consortium name="The Broad Institute Genome Sequencing Center for Infectious Disease"/>
            <person name="Wu L."/>
            <person name="Ma J."/>
        </authorList>
    </citation>
    <scope>NUCLEOTIDE SEQUENCE [LARGE SCALE GENOMIC DNA]</scope>
    <source>
        <strain evidence="12">CGMCC 1.12749</strain>
    </source>
</reference>
<evidence type="ECO:0000256" key="9">
    <source>
        <dbReference type="SAM" id="Coils"/>
    </source>
</evidence>
<keyword evidence="12" id="KW-1185">Reference proteome</keyword>
<evidence type="ECO:0000256" key="4">
    <source>
        <dbReference type="ARBA" id="ARBA00022448"/>
    </source>
</evidence>
<proteinExistence type="inferred from homology"/>
<evidence type="ECO:0000256" key="10">
    <source>
        <dbReference type="SAM" id="Phobius"/>
    </source>
</evidence>
<evidence type="ECO:0000256" key="3">
    <source>
        <dbReference type="ARBA" id="ARBA00010942"/>
    </source>
</evidence>
<feature type="transmembrane region" description="Helical" evidence="10">
    <location>
        <begin position="377"/>
        <end position="397"/>
    </location>
</feature>
<feature type="transmembrane region" description="Helical" evidence="10">
    <location>
        <begin position="542"/>
        <end position="563"/>
    </location>
</feature>
<gene>
    <name evidence="11" type="ORF">GCM10011323_23630</name>
</gene>
<dbReference type="Gene3D" id="3.30.70.1430">
    <property type="entry name" value="Multidrug efflux transporter AcrB pore domain"/>
    <property type="match status" value="2"/>
</dbReference>
<comment type="caution">
    <text evidence="11">The sequence shown here is derived from an EMBL/GenBank/DDBJ whole genome shotgun (WGS) entry which is preliminary data.</text>
</comment>
<dbReference type="SUPFAM" id="SSF82693">
    <property type="entry name" value="Multidrug efflux transporter AcrB pore domain, PN1, PN2, PC1 and PC2 subdomains"/>
    <property type="match status" value="2"/>
</dbReference>
<dbReference type="NCBIfam" id="TIGR00914">
    <property type="entry name" value="2A0601"/>
    <property type="match status" value="1"/>
</dbReference>
<sequence length="1472" mass="162207">MWFLGIKNFKVLDKIIHFSIHNKLIIGIFTLALVIWGGYSATQLPIDAVPDITNNQVQVITTSPSLAAQEVERLISFPVEQTMSTIADIEEVRSISRFGLSVVTIVFKENVDIYWARQQVSERLVEATGKIPPGLGSPEMSPISTGLGEIYQYVVHAKPGYEEQYSAMDLRTIQDWIVRRQLLGTPGVAEVNSFGGFLKQYEVAVDPGRLKAHNLSISDVLEALERNNGNTGGAYIDKKPNAYFVRSEGLIESLDEVKKVVVSNTTNGTPLLIADIAQVQFGSANRYGALTDANGEAVGGIVMLLKGENTNQVVGRVKERMEQIAKSLPEGVAVEAFLDRSELIGRAMGTVKRNLIEGALVVIFVLVLFLGNLRAGLVVASVIPLAMLFAIIMMNLFGVSGNLMSLGAIDFGLIVDGAVIIVEATMHHLGLRKEGRLTQAQMDEEVYESARKIRTAAAFGEIIILIVYLPILVLVGIEGKMFRPMALTVSFAIFGAFLLSLTYVPMMSALLLSKNTTHKRNISDRMIDFFQRMYNPVIRGALRFKALVLIAAFALFALSLVLFNRMGSEFIPTLEEGDFALETRLLTGSSLSETIEKVSLASRILKERFPEVKEVISKIGAAEIPTDPMPMESADVTIILKDKDEWTSASTREELASQMTEALEDIPGVTFGVSQPIQLRSNELISGVRQDVGIKIFGEDLQELTRLSQEVGRVVSTVEGAEDLYLEQVSGLRQIVVDINRSQIAKFGLDVEAVNQVINAAFAGQSAGMVYEGDRRFDLVVRLKQDDRQDIADVRRLYVTTPGGLQVPLEQVADVQYRQGPNQIQREDAKRRIIVGFNVRGRDIASVVEEVQQKIDRQVTLPTGYFVTYGGQFENLQEANRRLSVAVPAALALIFLLLYFTFGSVRHSLLIFTAIPLSAIGGVLALWLRGMPFSISAGVGFIALFGVAVLNGIVLIAEFNRQRREEGVQSLREVVLNGTSVRLRPVLMTASVASLGFLPMALSNTAGAEVQKPLATVVIGGLITSTMLTLVVLPVLYILIEGYVSNRKKRNARGTGLPATTIVTIVASVALLMGMAQQAQAQQHPVEVYTLEKAVAKAISQNPSVEAARIGIKRSQSLEGAAWDINKTQLQYSTGKLQSGEYDTEVSVLQTFAFPTLYARQAKLAGELTQASSIGLTQRQREIVREVRLNYYGIVYARSRLSLLTYQDSLYTAFLRAAQVRLRTGETNLLEQVTAETQLSEVRNSGFQAEADREVFQQRLQALLATDTLIATADTTLNRLPLPSITEEMLEQNPRLLLARQQVEVRQAETRLERARLLPDLQLGYTNRTIAGGHGKRGIAEFEPPQEVSFGVAIPLWAKPQRSRMEAAKLQADVAQKDLEGTRNELRADAAAALQQALKLQGSLDYYERTALPQARLIIDHATKAYRVGEINYQDYILSLSRALSIQANYLETLYAYDRAVIELHYMTENQQ</sequence>
<dbReference type="Gene3D" id="1.20.1640.10">
    <property type="entry name" value="Multidrug efflux transporter AcrB transmembrane domain"/>
    <property type="match status" value="2"/>
</dbReference>
<dbReference type="Gene3D" id="1.20.1600.10">
    <property type="entry name" value="Outer membrane efflux proteins (OEP)"/>
    <property type="match status" value="1"/>
</dbReference>
<comment type="similarity">
    <text evidence="3">Belongs to the resistance-nodulation-cell division (RND) (TC 2.A.6) family.</text>
</comment>
<dbReference type="Gene3D" id="3.30.70.1440">
    <property type="entry name" value="Multidrug efflux transporter AcrB pore domain"/>
    <property type="match status" value="1"/>
</dbReference>
<evidence type="ECO:0000256" key="8">
    <source>
        <dbReference type="ARBA" id="ARBA00023136"/>
    </source>
</evidence>
<keyword evidence="9" id="KW-0175">Coiled coil</keyword>
<dbReference type="Proteomes" id="UP000634043">
    <property type="component" value="Unassembled WGS sequence"/>
</dbReference>
<evidence type="ECO:0000256" key="6">
    <source>
        <dbReference type="ARBA" id="ARBA00022692"/>
    </source>
</evidence>
<dbReference type="SUPFAM" id="SSF56954">
    <property type="entry name" value="Outer membrane efflux proteins (OEP)"/>
    <property type="match status" value="1"/>
</dbReference>
<dbReference type="PANTHER" id="PTHR32063">
    <property type="match status" value="1"/>
</dbReference>
<keyword evidence="8 10" id="KW-0472">Membrane</keyword>
<dbReference type="PRINTS" id="PR00702">
    <property type="entry name" value="ACRIFLAVINRP"/>
</dbReference>
<keyword evidence="6 10" id="KW-0812">Transmembrane</keyword>
<dbReference type="InterPro" id="IPR001036">
    <property type="entry name" value="Acrflvin-R"/>
</dbReference>
<dbReference type="SUPFAM" id="SSF82866">
    <property type="entry name" value="Multidrug efflux transporter AcrB transmembrane domain"/>
    <property type="match status" value="2"/>
</dbReference>
<feature type="transmembrane region" description="Helical" evidence="10">
    <location>
        <begin position="981"/>
        <end position="1002"/>
    </location>
</feature>
<accession>A0ABQ1W8G0</accession>
<organism evidence="11 12">
    <name type="scientific">Pontibacter amylolyticus</name>
    <dbReference type="NCBI Taxonomy" id="1424080"/>
    <lineage>
        <taxon>Bacteria</taxon>
        <taxon>Pseudomonadati</taxon>
        <taxon>Bacteroidota</taxon>
        <taxon>Cytophagia</taxon>
        <taxon>Cytophagales</taxon>
        <taxon>Hymenobacteraceae</taxon>
        <taxon>Pontibacter</taxon>
    </lineage>
</organism>
<feature type="transmembrane region" description="Helical" evidence="10">
    <location>
        <begin position="934"/>
        <end position="960"/>
    </location>
</feature>
<feature type="transmembrane region" description="Helical" evidence="10">
    <location>
        <begin position="883"/>
        <end position="902"/>
    </location>
</feature>
<feature type="transmembrane region" description="Helical" evidence="10">
    <location>
        <begin position="354"/>
        <end position="370"/>
    </location>
</feature>
<dbReference type="Pfam" id="PF00873">
    <property type="entry name" value="ACR_tran"/>
    <property type="match status" value="1"/>
</dbReference>
<dbReference type="EMBL" id="BMFP01000004">
    <property type="protein sequence ID" value="GGG18755.1"/>
    <property type="molecule type" value="Genomic_DNA"/>
</dbReference>
<comment type="similarity">
    <text evidence="2">Belongs to the outer membrane factor (OMF) (TC 1.B.17) family.</text>
</comment>
<keyword evidence="7 10" id="KW-1133">Transmembrane helix</keyword>
<dbReference type="InterPro" id="IPR027463">
    <property type="entry name" value="AcrB_DN_DC_subdom"/>
</dbReference>
<protein>
    <submittedName>
        <fullName evidence="11">Acriflavine resistance protein B</fullName>
    </submittedName>
</protein>
<feature type="transmembrane region" description="Helical" evidence="10">
    <location>
        <begin position="1052"/>
        <end position="1076"/>
    </location>
</feature>
<name>A0ABQ1W8G0_9BACT</name>
<keyword evidence="5" id="KW-1003">Cell membrane</keyword>
<dbReference type="PANTHER" id="PTHR32063:SF24">
    <property type="entry name" value="CATION EFFLUX SYSTEM (ACRB_ACRD_ACRF FAMILY)"/>
    <property type="match status" value="1"/>
</dbReference>
<dbReference type="Gene3D" id="3.30.2090.10">
    <property type="entry name" value="Multidrug efflux transporter AcrB TolC docking domain, DN and DC subdomains"/>
    <property type="match status" value="2"/>
</dbReference>
<evidence type="ECO:0000256" key="7">
    <source>
        <dbReference type="ARBA" id="ARBA00022989"/>
    </source>
</evidence>
<feature type="transmembrane region" description="Helical" evidence="10">
    <location>
        <begin position="20"/>
        <end position="39"/>
    </location>
</feature>
<dbReference type="SUPFAM" id="SSF82714">
    <property type="entry name" value="Multidrug efflux transporter AcrB TolC docking domain, DN and DC subdomains"/>
    <property type="match status" value="2"/>
</dbReference>